<dbReference type="PANTHER" id="PTHR43747:SF4">
    <property type="entry name" value="FLAVIN-DEPENDENT TRYPTOPHAN HALOGENASE"/>
    <property type="match status" value="1"/>
</dbReference>
<sequence>MSAAPIRSVVIVGGGTAGWMTAAALARMVRAGVEVTLVESDAIGTVGVGEATIPPIRSFNAMLGIDENDFLAHTRGSMKLGIEFVDWNAPGHRYLHPFGEYGFSIEGVRFHQIWRKLRTAGRAGPIEDYSMCAVATRLNRYAAPPTEQSSPLSQLVQAYHFDAALYAGYLRRYAESRGVRRREGKITEVALRGADGFIESVTLEDGSRIGGELFVDCSGFRGLLIEEALHTGYEEWTHWLPCDRALAVPTVSAGPLAPCTRATARAAGWQWRIPLQHRTGNGYVYSSAHMSDDEAAATLLANLDGEPLGEPRPLRFTTGRRKLAWNRNCVAIGLSSGFLEPLESTSIHLIQAGIARLLGLFPDSGWVDAERDSYNDFTRAQYEQVRDFVILHYKANGRDEPLWRQAREMPVPDSLARRIDLFRNRGRVFRQEDELFAETSWIAVMLGQGIIPQGWDPVADALDSEQLAGMLERIRSTFRRAAEAMPDHAAYLARHCAFRGLA</sequence>
<evidence type="ECO:0000313" key="1">
    <source>
        <dbReference type="EMBL" id="MDT8758535.1"/>
    </source>
</evidence>
<dbReference type="PIRSF" id="PIRSF011396">
    <property type="entry name" value="Trp_halogenase"/>
    <property type="match status" value="1"/>
</dbReference>
<dbReference type="InterPro" id="IPR033856">
    <property type="entry name" value="Trp_halogen"/>
</dbReference>
<proteinExistence type="predicted"/>
<dbReference type="EMBL" id="JALMLT010000002">
    <property type="protein sequence ID" value="MDT8758535.1"/>
    <property type="molecule type" value="Genomic_DNA"/>
</dbReference>
<dbReference type="InterPro" id="IPR006905">
    <property type="entry name" value="Flavin_halogenase"/>
</dbReference>
<dbReference type="SUPFAM" id="SSF51905">
    <property type="entry name" value="FAD/NAD(P)-binding domain"/>
    <property type="match status" value="1"/>
</dbReference>
<protein>
    <submittedName>
        <fullName evidence="1">Tryptophan 7-halogenase</fullName>
    </submittedName>
</protein>
<dbReference type="Pfam" id="PF04820">
    <property type="entry name" value="Trp_halogenase"/>
    <property type="match status" value="1"/>
</dbReference>
<accession>A0ABU3N1V0</accession>
<dbReference type="InterPro" id="IPR036188">
    <property type="entry name" value="FAD/NAD-bd_sf"/>
</dbReference>
<name>A0ABU3N1V0_9SPHN</name>
<organism evidence="1">
    <name type="scientific">Sphingomonas psychrotolerans</name>
    <dbReference type="NCBI Taxonomy" id="1327635"/>
    <lineage>
        <taxon>Bacteria</taxon>
        <taxon>Pseudomonadati</taxon>
        <taxon>Pseudomonadota</taxon>
        <taxon>Alphaproteobacteria</taxon>
        <taxon>Sphingomonadales</taxon>
        <taxon>Sphingomonadaceae</taxon>
        <taxon>Sphingomonas</taxon>
    </lineage>
</organism>
<dbReference type="PANTHER" id="PTHR43747">
    <property type="entry name" value="FAD-BINDING PROTEIN"/>
    <property type="match status" value="1"/>
</dbReference>
<reference evidence="1" key="1">
    <citation type="submission" date="2022-04" db="EMBL/GenBank/DDBJ databases">
        <title>Tomato heritable bacteria conferring resistance against bacterial wilt.</title>
        <authorList>
            <person name="Yin J."/>
        </authorList>
    </citation>
    <scope>NUCLEOTIDE SEQUENCE</scope>
    <source>
        <strain evidence="1">Cra20</strain>
    </source>
</reference>
<gene>
    <name evidence="1" type="ORF">MZO42_07480</name>
</gene>
<dbReference type="Gene3D" id="3.50.50.60">
    <property type="entry name" value="FAD/NAD(P)-binding domain"/>
    <property type="match status" value="1"/>
</dbReference>
<comment type="caution">
    <text evidence="1">The sequence shown here is derived from an EMBL/GenBank/DDBJ whole genome shotgun (WGS) entry which is preliminary data.</text>
</comment>
<dbReference type="InterPro" id="IPR050816">
    <property type="entry name" value="Flavin-dep_Halogenase_NPB"/>
</dbReference>